<evidence type="ECO:0000313" key="17">
    <source>
        <dbReference type="EMBL" id="SPF49487.1"/>
    </source>
</evidence>
<keyword evidence="6 13" id="KW-0812">Transmembrane</keyword>
<evidence type="ECO:0000259" key="16">
    <source>
        <dbReference type="Pfam" id="PF14849"/>
    </source>
</evidence>
<feature type="transmembrane region" description="Helical" evidence="13">
    <location>
        <begin position="537"/>
        <end position="557"/>
    </location>
</feature>
<keyword evidence="4 13" id="KW-0813">Transport</keyword>
<dbReference type="PRINTS" id="PR01900">
    <property type="entry name" value="YIDCPROTEIN"/>
</dbReference>
<evidence type="ECO:0000256" key="5">
    <source>
        <dbReference type="ARBA" id="ARBA00022475"/>
    </source>
</evidence>
<evidence type="ECO:0000256" key="3">
    <source>
        <dbReference type="ARBA" id="ARBA00015325"/>
    </source>
</evidence>
<evidence type="ECO:0000256" key="14">
    <source>
        <dbReference type="SAM" id="MobiDB-lite"/>
    </source>
</evidence>
<evidence type="ECO:0000256" key="12">
    <source>
        <dbReference type="ARBA" id="ARBA00033342"/>
    </source>
</evidence>
<dbReference type="PRINTS" id="PR00701">
    <property type="entry name" value="60KDINNERMP"/>
</dbReference>
<dbReference type="NCBIfam" id="TIGR03593">
    <property type="entry name" value="yidC_nterm"/>
    <property type="match status" value="1"/>
</dbReference>
<dbReference type="Pfam" id="PF14849">
    <property type="entry name" value="YidC_periplas"/>
    <property type="match status" value="1"/>
</dbReference>
<dbReference type="GO" id="GO:0015031">
    <property type="term" value="P:protein transport"/>
    <property type="evidence" value="ECO:0007669"/>
    <property type="project" value="UniProtKB-KW"/>
</dbReference>
<evidence type="ECO:0000256" key="11">
    <source>
        <dbReference type="ARBA" id="ARBA00033245"/>
    </source>
</evidence>
<evidence type="ECO:0000256" key="7">
    <source>
        <dbReference type="ARBA" id="ARBA00022927"/>
    </source>
</evidence>
<dbReference type="Pfam" id="PF02096">
    <property type="entry name" value="60KD_IMP"/>
    <property type="match status" value="1"/>
</dbReference>
<dbReference type="PANTHER" id="PTHR12428:SF65">
    <property type="entry name" value="CYTOCHROME C OXIDASE ASSEMBLY PROTEIN COX18, MITOCHONDRIAL"/>
    <property type="match status" value="1"/>
</dbReference>
<dbReference type="GO" id="GO:0032977">
    <property type="term" value="F:membrane insertase activity"/>
    <property type="evidence" value="ECO:0007669"/>
    <property type="project" value="InterPro"/>
</dbReference>
<feature type="compositionally biased region" description="Low complexity" evidence="14">
    <location>
        <begin position="46"/>
        <end position="76"/>
    </location>
</feature>
<evidence type="ECO:0000256" key="4">
    <source>
        <dbReference type="ARBA" id="ARBA00022448"/>
    </source>
</evidence>
<dbReference type="NCBIfam" id="TIGR03592">
    <property type="entry name" value="yidC_oxa1_cterm"/>
    <property type="match status" value="1"/>
</dbReference>
<comment type="function">
    <text evidence="13">Required for the insertion and/or proper folding and/or complex formation of integral membrane proteins into the membrane. Involved in integration of membrane proteins that insert both dependently and independently of the Sec translocase complex, as well as at least some lipoproteins. Aids folding of multispanning membrane proteins.</text>
</comment>
<evidence type="ECO:0000256" key="13">
    <source>
        <dbReference type="HAMAP-Rule" id="MF_01810"/>
    </source>
</evidence>
<organism evidence="17 18">
    <name type="scientific">Candidatus Sulfotelmatobacter kueseliae</name>
    <dbReference type="NCBI Taxonomy" id="2042962"/>
    <lineage>
        <taxon>Bacteria</taxon>
        <taxon>Pseudomonadati</taxon>
        <taxon>Acidobacteriota</taxon>
        <taxon>Terriglobia</taxon>
        <taxon>Terriglobales</taxon>
        <taxon>Candidatus Korobacteraceae</taxon>
        <taxon>Candidatus Sulfotelmatobacter</taxon>
    </lineage>
</organism>
<dbReference type="CDD" id="cd20070">
    <property type="entry name" value="5TM_YidC_Alb3"/>
    <property type="match status" value="1"/>
</dbReference>
<evidence type="ECO:0000256" key="2">
    <source>
        <dbReference type="ARBA" id="ARBA00010527"/>
    </source>
</evidence>
<dbReference type="InterPro" id="IPR019998">
    <property type="entry name" value="Membr_insert_YidC"/>
</dbReference>
<feature type="domain" description="Membrane insertase YidC/Oxa/ALB C-terminal" evidence="15">
    <location>
        <begin position="386"/>
        <end position="572"/>
    </location>
</feature>
<feature type="transmembrane region" description="Helical" evidence="13">
    <location>
        <begin position="385"/>
        <end position="407"/>
    </location>
</feature>
<comment type="similarity">
    <text evidence="2 13">Belongs to the OXA1/ALB3/YidC family. Type 1 subfamily.</text>
</comment>
<dbReference type="AlphaFoldDB" id="A0A2U3LC45"/>
<dbReference type="PANTHER" id="PTHR12428">
    <property type="entry name" value="OXA1"/>
    <property type="match status" value="1"/>
</dbReference>
<sequence length="592" mass="66029">MAEYRNPQLEPGNERRFLLIFLVMFVIMLAFQPLLKKFMPQPPAQPQQAQSTPQQPAPTAAAAPAAVAPTRAPAPTVTKQAASEAETVIENDLYRITFTNRGAQVKSWLLKKWDNETGQPQDLVNAKAAAQYGYPLSLWTYDESLRSRLSSALYVTVQEGKLTAPATITFEYADQDLVVRKTFGFDHSYVVNVETAVTYKGSSVAAFPAWPSGFGDQTTPAFYAAGLVDYQYNKNIQRVPARCGFSLFSKCAQVVGGATVPGPFHWAGPTDQYFAAVFIPDDPAAATMVTLHSLMPVPRDPEKADSKETINVNVLGAAVGNLHGPTSERVFVGPKELEVLEKISVPGVSGADNDLNGLIDFGWWGIIAKPLFLWLKWTYRHVVANWGWAIVFQTFVITIALLPLRITQMKSMLKMQRVAPQIKAIQEKYKKYSLRDPRKAAMNEEIGALYKKEGVNPAGGCLPMLIQLPFLIAYYRMLGAALDLRHAHWLWIHDLSAAEPFPFVLPVLMVVSMLLVQKMTPQAGMDPAQQRMMTVMMPLFMGFIFFRLPAGLNLYYAESNLISIAQQSVMNRTKLGREMRELMEKRARKKEK</sequence>
<evidence type="ECO:0000313" key="18">
    <source>
        <dbReference type="Proteomes" id="UP000238701"/>
    </source>
</evidence>
<evidence type="ECO:0000256" key="6">
    <source>
        <dbReference type="ARBA" id="ARBA00022692"/>
    </source>
</evidence>
<feature type="region of interest" description="Disordered" evidence="14">
    <location>
        <begin position="41"/>
        <end position="79"/>
    </location>
</feature>
<evidence type="ECO:0000256" key="10">
    <source>
        <dbReference type="ARBA" id="ARBA00023186"/>
    </source>
</evidence>
<comment type="subcellular location">
    <subcellularLocation>
        <location evidence="1">Cell inner membrane</location>
        <topology evidence="1">Multi-pass membrane protein</topology>
    </subcellularLocation>
    <subcellularLocation>
        <location evidence="13">Cell membrane</location>
        <topology evidence="13">Multi-pass membrane protein</topology>
    </subcellularLocation>
</comment>
<protein>
    <recommendedName>
        <fullName evidence="3 13">Membrane protein insertase YidC</fullName>
    </recommendedName>
    <alternativeName>
        <fullName evidence="12 13">Foldase YidC</fullName>
    </alternativeName>
    <alternativeName>
        <fullName evidence="11 13">Membrane integrase YidC</fullName>
    </alternativeName>
    <alternativeName>
        <fullName evidence="13">Membrane protein YidC</fullName>
    </alternativeName>
</protein>
<dbReference type="InterPro" id="IPR047196">
    <property type="entry name" value="YidC_ALB_C"/>
</dbReference>
<dbReference type="InterPro" id="IPR028055">
    <property type="entry name" value="YidC/Oxa/ALB_C"/>
</dbReference>
<keyword evidence="9 13" id="KW-0472">Membrane</keyword>
<keyword evidence="8 13" id="KW-1133">Transmembrane helix</keyword>
<dbReference type="GO" id="GO:0005886">
    <property type="term" value="C:plasma membrane"/>
    <property type="evidence" value="ECO:0007669"/>
    <property type="project" value="UniProtKB-SubCell"/>
</dbReference>
<dbReference type="InterPro" id="IPR038221">
    <property type="entry name" value="YidC_periplasmic_sf"/>
</dbReference>
<dbReference type="Proteomes" id="UP000238701">
    <property type="component" value="Unassembled WGS sequence"/>
</dbReference>
<gene>
    <name evidence="13 17" type="primary">yidC</name>
    <name evidence="17" type="ORF">SBA1_910035</name>
</gene>
<feature type="transmembrane region" description="Helical" evidence="13">
    <location>
        <begin position="17"/>
        <end position="35"/>
    </location>
</feature>
<dbReference type="OrthoDB" id="9780552at2"/>
<feature type="transmembrane region" description="Helical" evidence="13">
    <location>
        <begin position="497"/>
        <end position="516"/>
    </location>
</feature>
<accession>A0A2U3LC45</accession>
<name>A0A2U3LC45_9BACT</name>
<dbReference type="CDD" id="cd19961">
    <property type="entry name" value="EcYidC-like_peri"/>
    <property type="match status" value="1"/>
</dbReference>
<evidence type="ECO:0000256" key="1">
    <source>
        <dbReference type="ARBA" id="ARBA00004429"/>
    </source>
</evidence>
<keyword evidence="10 13" id="KW-0143">Chaperone</keyword>
<keyword evidence="5 13" id="KW-1003">Cell membrane</keyword>
<feature type="domain" description="Membrane insertase YidC N-terminal" evidence="16">
    <location>
        <begin position="88"/>
        <end position="372"/>
    </location>
</feature>
<reference evidence="18" key="1">
    <citation type="submission" date="2018-02" db="EMBL/GenBank/DDBJ databases">
        <authorList>
            <person name="Hausmann B."/>
        </authorList>
    </citation>
    <scope>NUCLEOTIDE SEQUENCE [LARGE SCALE GENOMIC DNA]</scope>
    <source>
        <strain evidence="18">Peat soil MAG SbA1</strain>
    </source>
</reference>
<evidence type="ECO:0000256" key="9">
    <source>
        <dbReference type="ARBA" id="ARBA00023136"/>
    </source>
</evidence>
<dbReference type="EMBL" id="OMOD01000190">
    <property type="protein sequence ID" value="SPF49487.1"/>
    <property type="molecule type" value="Genomic_DNA"/>
</dbReference>
<dbReference type="InterPro" id="IPR028053">
    <property type="entry name" value="Membr_insert_YidC_N"/>
</dbReference>
<dbReference type="Gene3D" id="2.70.98.90">
    <property type="match status" value="1"/>
</dbReference>
<dbReference type="InterPro" id="IPR001708">
    <property type="entry name" value="YidC/ALB3/OXA1/COX18"/>
</dbReference>
<keyword evidence="7 13" id="KW-0653">Protein transport</keyword>
<proteinExistence type="inferred from homology"/>
<evidence type="ECO:0000256" key="8">
    <source>
        <dbReference type="ARBA" id="ARBA00022989"/>
    </source>
</evidence>
<evidence type="ECO:0000259" key="15">
    <source>
        <dbReference type="Pfam" id="PF02096"/>
    </source>
</evidence>
<dbReference type="GO" id="GO:0051205">
    <property type="term" value="P:protein insertion into membrane"/>
    <property type="evidence" value="ECO:0007669"/>
    <property type="project" value="TreeGrafter"/>
</dbReference>
<dbReference type="HAMAP" id="MF_01810">
    <property type="entry name" value="YidC_type1"/>
    <property type="match status" value="1"/>
</dbReference>
<comment type="subunit">
    <text evidence="13">Interacts with the Sec translocase complex via SecD. Specifically interacts with transmembrane segments of nascent integral membrane proteins during membrane integration.</text>
</comment>